<name>A0A0C9SPR8_PLICR</name>
<dbReference type="EMBL" id="KN832596">
    <property type="protein sequence ID" value="KII82932.1"/>
    <property type="molecule type" value="Genomic_DNA"/>
</dbReference>
<feature type="region of interest" description="Disordered" evidence="1">
    <location>
        <begin position="240"/>
        <end position="260"/>
    </location>
</feature>
<feature type="region of interest" description="Disordered" evidence="1">
    <location>
        <begin position="191"/>
        <end position="217"/>
    </location>
</feature>
<feature type="region of interest" description="Disordered" evidence="1">
    <location>
        <begin position="87"/>
        <end position="154"/>
    </location>
</feature>
<feature type="compositionally biased region" description="Basic and acidic residues" evidence="1">
    <location>
        <begin position="246"/>
        <end position="260"/>
    </location>
</feature>
<feature type="compositionally biased region" description="Basic and acidic residues" evidence="1">
    <location>
        <begin position="87"/>
        <end position="98"/>
    </location>
</feature>
<organism evidence="2 3">
    <name type="scientific">Plicaturopsis crispa FD-325 SS-3</name>
    <dbReference type="NCBI Taxonomy" id="944288"/>
    <lineage>
        <taxon>Eukaryota</taxon>
        <taxon>Fungi</taxon>
        <taxon>Dikarya</taxon>
        <taxon>Basidiomycota</taxon>
        <taxon>Agaricomycotina</taxon>
        <taxon>Agaricomycetes</taxon>
        <taxon>Agaricomycetidae</taxon>
        <taxon>Amylocorticiales</taxon>
        <taxon>Amylocorticiaceae</taxon>
        <taxon>Plicatura</taxon>
        <taxon>Plicaturopsis crispa</taxon>
    </lineage>
</organism>
<proteinExistence type="predicted"/>
<dbReference type="AlphaFoldDB" id="A0A0C9SPR8"/>
<protein>
    <submittedName>
        <fullName evidence="2">Uncharacterized protein</fullName>
    </submittedName>
</protein>
<evidence type="ECO:0000256" key="1">
    <source>
        <dbReference type="SAM" id="MobiDB-lite"/>
    </source>
</evidence>
<feature type="compositionally biased region" description="Basic residues" evidence="1">
    <location>
        <begin position="99"/>
        <end position="126"/>
    </location>
</feature>
<evidence type="ECO:0000313" key="2">
    <source>
        <dbReference type="EMBL" id="KII82932.1"/>
    </source>
</evidence>
<accession>A0A0C9SPR8</accession>
<sequence>MTLKYTRSFLLLDLTTARAKRYSLLLARARACSFKNGVKVSLLILAKMLATGTPTIVFCPEAGGDIDKQDETPIDLDMVIESDERTSFGLLEQKERQSKQKTTKTNKKTTTKTNKKTTTKTKKPKPKTVQTPETTKTKKKAKAMVAEPSGTSTTKTMEDIEDISLLTETQKKRKRANSIAVAWGVSISAKKTKAHTRTNSAMPTEPPQKQRRINPRGAVLRIGSASTSTIVKIDSSVFYQQSKKQSSNEKIERHSSPDKG</sequence>
<dbReference type="HOGENOM" id="CLU_1070063_0_0_1"/>
<dbReference type="Proteomes" id="UP000053263">
    <property type="component" value="Unassembled WGS sequence"/>
</dbReference>
<gene>
    <name evidence="2" type="ORF">PLICRDRAFT_33170</name>
</gene>
<keyword evidence="3" id="KW-1185">Reference proteome</keyword>
<reference evidence="2 3" key="1">
    <citation type="submission" date="2014-06" db="EMBL/GenBank/DDBJ databases">
        <title>Evolutionary Origins and Diversification of the Mycorrhizal Mutualists.</title>
        <authorList>
            <consortium name="DOE Joint Genome Institute"/>
            <consortium name="Mycorrhizal Genomics Consortium"/>
            <person name="Kohler A."/>
            <person name="Kuo A."/>
            <person name="Nagy L.G."/>
            <person name="Floudas D."/>
            <person name="Copeland A."/>
            <person name="Barry K.W."/>
            <person name="Cichocki N."/>
            <person name="Veneault-Fourrey C."/>
            <person name="LaButti K."/>
            <person name="Lindquist E.A."/>
            <person name="Lipzen A."/>
            <person name="Lundell T."/>
            <person name="Morin E."/>
            <person name="Murat C."/>
            <person name="Riley R."/>
            <person name="Ohm R."/>
            <person name="Sun H."/>
            <person name="Tunlid A."/>
            <person name="Henrissat B."/>
            <person name="Grigoriev I.V."/>
            <person name="Hibbett D.S."/>
            <person name="Martin F."/>
        </authorList>
    </citation>
    <scope>NUCLEOTIDE SEQUENCE [LARGE SCALE GENOMIC DNA]</scope>
    <source>
        <strain evidence="2 3">FD-325 SS-3</strain>
    </source>
</reference>
<evidence type="ECO:0000313" key="3">
    <source>
        <dbReference type="Proteomes" id="UP000053263"/>
    </source>
</evidence>